<proteinExistence type="predicted"/>
<reference evidence="1 2" key="1">
    <citation type="submission" date="2021-05" db="EMBL/GenBank/DDBJ databases">
        <title>Ecology and evolution of chlamydial symbionts of arthropods.</title>
        <authorList>
            <person name="Halter T."/>
            <person name="Sixt B.S."/>
            <person name="Toenshoff E.R."/>
            <person name="Koestlbacher S."/>
            <person name="Schulz F."/>
            <person name="Kostanjsek R."/>
            <person name="Collingro A."/>
            <person name="Hendrickx F."/>
            <person name="Horn M."/>
        </authorList>
    </citation>
    <scope>NUCLEOTIDE SEQUENCE [LARGE SCALE GENOMIC DNA]</scope>
    <source>
        <strain evidence="1 2">15C</strain>
    </source>
</reference>
<dbReference type="Proteomes" id="UP000822862">
    <property type="component" value="Chromosome"/>
</dbReference>
<gene>
    <name evidence="1" type="ORF">RHAB15C_0000258</name>
</gene>
<protein>
    <submittedName>
        <fullName evidence="1">Uncharacterized protein</fullName>
    </submittedName>
</protein>
<organism evidence="1 2">
    <name type="scientific">Candidatus Rhabdochlamydia porcellionis</name>
    <dbReference type="NCBI Taxonomy" id="225148"/>
    <lineage>
        <taxon>Bacteria</taxon>
        <taxon>Pseudomonadati</taxon>
        <taxon>Chlamydiota</taxon>
        <taxon>Chlamydiia</taxon>
        <taxon>Parachlamydiales</taxon>
        <taxon>Candidatus Rhabdochlamydiaceae</taxon>
        <taxon>Candidatus Rhabdochlamydia</taxon>
    </lineage>
</organism>
<accession>A0ABX8YZH5</accession>
<dbReference type="RefSeq" id="WP_194845489.1">
    <property type="nucleotide sequence ID" value="NZ_CP075585.1"/>
</dbReference>
<evidence type="ECO:0000313" key="2">
    <source>
        <dbReference type="Proteomes" id="UP000822862"/>
    </source>
</evidence>
<sequence length="282" mass="32461">MSLQIQQIPFIEEANPNNLFIEKEKGYDINLLLVLAILVLVTNSKGTGALDRVTKKMEEATRTSEELRSFQDNLIMLNEKIGKFQLSAEKRSTAQSWEEDKIGNAIKEFAQGILDLQKNITELEKRVKQYPDLEILLATTQDLFRCFNKQFNPIDSRSIIDAISDWKEDQDLNFHGTDLHFQPNAQKKDPTQFNRMIAWAMTQVYLINQGKIKDPKAENPLEDWNADDNASMQMLIGQSQQSSIEMKSYMTLITSYNNTMKASLQACKKEVQKMVREQISQN</sequence>
<name>A0ABX8YZH5_9BACT</name>
<keyword evidence="2" id="KW-1185">Reference proteome</keyword>
<dbReference type="EMBL" id="CP075585">
    <property type="protein sequence ID" value="QZA58385.1"/>
    <property type="molecule type" value="Genomic_DNA"/>
</dbReference>
<evidence type="ECO:0000313" key="1">
    <source>
        <dbReference type="EMBL" id="QZA58385.1"/>
    </source>
</evidence>